<gene>
    <name evidence="8" type="ORF">SAMN05421877_10742</name>
</gene>
<keyword evidence="9" id="KW-1185">Reference proteome</keyword>
<feature type="transmembrane region" description="Helical" evidence="6">
    <location>
        <begin position="224"/>
        <end position="244"/>
    </location>
</feature>
<evidence type="ECO:0000313" key="8">
    <source>
        <dbReference type="EMBL" id="SEG36555.1"/>
    </source>
</evidence>
<feature type="transmembrane region" description="Helical" evidence="6">
    <location>
        <begin position="377"/>
        <end position="401"/>
    </location>
</feature>
<evidence type="ECO:0000256" key="2">
    <source>
        <dbReference type="ARBA" id="ARBA00022475"/>
    </source>
</evidence>
<dbReference type="AlphaFoldDB" id="A0A1H5ZLB3"/>
<organism evidence="8 9">
    <name type="scientific">Sphingobacterium lactis</name>
    <dbReference type="NCBI Taxonomy" id="797291"/>
    <lineage>
        <taxon>Bacteria</taxon>
        <taxon>Pseudomonadati</taxon>
        <taxon>Bacteroidota</taxon>
        <taxon>Sphingobacteriia</taxon>
        <taxon>Sphingobacteriales</taxon>
        <taxon>Sphingobacteriaceae</taxon>
        <taxon>Sphingobacterium</taxon>
    </lineage>
</organism>
<dbReference type="PANTHER" id="PTHR23513:SF6">
    <property type="entry name" value="MAJOR FACILITATOR SUPERFAMILY ASSOCIATED DOMAIN-CONTAINING PROTEIN"/>
    <property type="match status" value="1"/>
</dbReference>
<dbReference type="InterPro" id="IPR011701">
    <property type="entry name" value="MFS"/>
</dbReference>
<sequence length="412" mass="45120">MEKKHWFKTYIYIWVGQFVSLISSSAVNFAIIIWLSLEFKSAEVLAYAAIAALLPQAMIGPFAGVYIDRWDRKKVMIFADAFIATCTLLMTFTLRDGNIQLDLMYLLMVCRSLGSAFHQPAMQAIAPLIVPEDELLRVSGINQILQSVSSIAGPALGALAIANLPINQVLYLDVIGAAFAIISLLFISIPYIKSDSKASIHQVWRDLKLGFLAIHENKGLNRMFLYSIIATMGIMPVAIMFPLMTIEHFGGDKFEMSVIEIIWGIGMLIGGSLLSIFKVTYRKVLMLNCMHILLGLTFVLSGILPAKMFIIFVALTGFGGAAMSIFSAVFMTIIQEQIAPNMLGRVFSLYFSFAIIPSLIGLLFAGNIADSIGVANAFIIAGGLCILLGIVSFMTPSLMLLGENRNTEQVNS</sequence>
<dbReference type="SUPFAM" id="SSF103473">
    <property type="entry name" value="MFS general substrate transporter"/>
    <property type="match status" value="1"/>
</dbReference>
<keyword evidence="3 6" id="KW-0812">Transmembrane</keyword>
<accession>A0A1H5ZLB3</accession>
<keyword evidence="4 6" id="KW-1133">Transmembrane helix</keyword>
<evidence type="ECO:0000256" key="1">
    <source>
        <dbReference type="ARBA" id="ARBA00004651"/>
    </source>
</evidence>
<dbReference type="PANTHER" id="PTHR23513">
    <property type="entry name" value="INTEGRAL MEMBRANE EFFLUX PROTEIN-RELATED"/>
    <property type="match status" value="1"/>
</dbReference>
<dbReference type="Pfam" id="PF07690">
    <property type="entry name" value="MFS_1"/>
    <property type="match status" value="1"/>
</dbReference>
<dbReference type="Gene3D" id="1.20.1250.20">
    <property type="entry name" value="MFS general substrate transporter like domains"/>
    <property type="match status" value="1"/>
</dbReference>
<feature type="transmembrane region" description="Helical" evidence="6">
    <location>
        <begin position="170"/>
        <end position="192"/>
    </location>
</feature>
<feature type="transmembrane region" description="Helical" evidence="6">
    <location>
        <begin position="256"/>
        <end position="277"/>
    </location>
</feature>
<feature type="transmembrane region" description="Helical" evidence="6">
    <location>
        <begin position="44"/>
        <end position="63"/>
    </location>
</feature>
<keyword evidence="2" id="KW-1003">Cell membrane</keyword>
<feature type="transmembrane region" description="Helical" evidence="6">
    <location>
        <begin position="75"/>
        <end position="94"/>
    </location>
</feature>
<dbReference type="OrthoDB" id="9775268at2"/>
<feature type="transmembrane region" description="Helical" evidence="6">
    <location>
        <begin position="309"/>
        <end position="334"/>
    </location>
</feature>
<dbReference type="InterPro" id="IPR036259">
    <property type="entry name" value="MFS_trans_sf"/>
</dbReference>
<feature type="domain" description="Major facilitator superfamily (MFS) profile" evidence="7">
    <location>
        <begin position="9"/>
        <end position="400"/>
    </location>
</feature>
<dbReference type="InterPro" id="IPR020846">
    <property type="entry name" value="MFS_dom"/>
</dbReference>
<dbReference type="GO" id="GO:0005886">
    <property type="term" value="C:plasma membrane"/>
    <property type="evidence" value="ECO:0007669"/>
    <property type="project" value="UniProtKB-SubCell"/>
</dbReference>
<evidence type="ECO:0000256" key="5">
    <source>
        <dbReference type="ARBA" id="ARBA00023136"/>
    </source>
</evidence>
<feature type="transmembrane region" description="Helical" evidence="6">
    <location>
        <begin position="284"/>
        <end position="303"/>
    </location>
</feature>
<keyword evidence="5 6" id="KW-0472">Membrane</keyword>
<dbReference type="RefSeq" id="WP_103906492.1">
    <property type="nucleotide sequence ID" value="NZ_CP049246.1"/>
</dbReference>
<protein>
    <submittedName>
        <fullName evidence="8">MFS transporter, DHA3 family, macrolide efflux protein</fullName>
    </submittedName>
</protein>
<feature type="transmembrane region" description="Helical" evidence="6">
    <location>
        <begin position="12"/>
        <end position="37"/>
    </location>
</feature>
<dbReference type="CDD" id="cd06173">
    <property type="entry name" value="MFS_MefA_like"/>
    <property type="match status" value="1"/>
</dbReference>
<comment type="subcellular location">
    <subcellularLocation>
        <location evidence="1">Cell membrane</location>
        <topology evidence="1">Multi-pass membrane protein</topology>
    </subcellularLocation>
</comment>
<dbReference type="PROSITE" id="PS50850">
    <property type="entry name" value="MFS"/>
    <property type="match status" value="1"/>
</dbReference>
<feature type="transmembrane region" description="Helical" evidence="6">
    <location>
        <begin position="346"/>
        <end position="365"/>
    </location>
</feature>
<evidence type="ECO:0000256" key="4">
    <source>
        <dbReference type="ARBA" id="ARBA00022989"/>
    </source>
</evidence>
<dbReference type="GO" id="GO:0022857">
    <property type="term" value="F:transmembrane transporter activity"/>
    <property type="evidence" value="ECO:0007669"/>
    <property type="project" value="InterPro"/>
</dbReference>
<proteinExistence type="predicted"/>
<evidence type="ECO:0000313" key="9">
    <source>
        <dbReference type="Proteomes" id="UP000236731"/>
    </source>
</evidence>
<evidence type="ECO:0000259" key="7">
    <source>
        <dbReference type="PROSITE" id="PS50850"/>
    </source>
</evidence>
<reference evidence="9" key="1">
    <citation type="submission" date="2016-10" db="EMBL/GenBank/DDBJ databases">
        <authorList>
            <person name="Varghese N."/>
            <person name="Submissions S."/>
        </authorList>
    </citation>
    <scope>NUCLEOTIDE SEQUENCE [LARGE SCALE GENOMIC DNA]</scope>
    <source>
        <strain evidence="9">DSM 22361</strain>
    </source>
</reference>
<evidence type="ECO:0000256" key="6">
    <source>
        <dbReference type="SAM" id="Phobius"/>
    </source>
</evidence>
<dbReference type="Proteomes" id="UP000236731">
    <property type="component" value="Unassembled WGS sequence"/>
</dbReference>
<evidence type="ECO:0000256" key="3">
    <source>
        <dbReference type="ARBA" id="ARBA00022692"/>
    </source>
</evidence>
<dbReference type="EMBL" id="FNUT01000007">
    <property type="protein sequence ID" value="SEG36555.1"/>
    <property type="molecule type" value="Genomic_DNA"/>
</dbReference>
<name>A0A1H5ZLB3_9SPHI</name>